<accession>A0A9P8JFH7</accession>
<gene>
    <name evidence="2" type="ORF">KCU76_g658</name>
    <name evidence="3" type="ORF">KCU98_g9283</name>
</gene>
<evidence type="ECO:0000313" key="2">
    <source>
        <dbReference type="EMBL" id="KAG9700603.1"/>
    </source>
</evidence>
<feature type="non-terminal residue" evidence="2">
    <location>
        <position position="162"/>
    </location>
</feature>
<dbReference type="EMBL" id="JAHFXF010000013">
    <property type="protein sequence ID" value="KAG9700603.1"/>
    <property type="molecule type" value="Genomic_DNA"/>
</dbReference>
<dbReference type="Proteomes" id="UP000779574">
    <property type="component" value="Unassembled WGS sequence"/>
</dbReference>
<evidence type="ECO:0000313" key="4">
    <source>
        <dbReference type="Proteomes" id="UP000729357"/>
    </source>
</evidence>
<evidence type="ECO:0000256" key="1">
    <source>
        <dbReference type="SAM" id="SignalP"/>
    </source>
</evidence>
<sequence length="162" mass="18133">MPTKAELNREIYLLLAAIHLNGFVMTTDAAQKIFDQWCPIFGPRPDNAQAIVDGYNTILQQEVITQTPTSSKNQKAVKSVIKDNNNNIIDSPFTLARGKKRTATPRVPKLESPGTFCRKETPGDSSMVTRIFNYKSSQFIDLISDAEDDLLDETPSKKPKME</sequence>
<dbReference type="OrthoDB" id="3898588at2759"/>
<keyword evidence="1" id="KW-0732">Signal</keyword>
<name>A0A9P8JFH7_AURME</name>
<feature type="chain" id="PRO_5043273465" evidence="1">
    <location>
        <begin position="30"/>
        <end position="162"/>
    </location>
</feature>
<proteinExistence type="predicted"/>
<evidence type="ECO:0000313" key="3">
    <source>
        <dbReference type="EMBL" id="KAG9978656.1"/>
    </source>
</evidence>
<feature type="signal peptide" evidence="1">
    <location>
        <begin position="1"/>
        <end position="29"/>
    </location>
</feature>
<dbReference type="AlphaFoldDB" id="A0A9P8JFH7"/>
<dbReference type="EMBL" id="JAHFXS010001249">
    <property type="protein sequence ID" value="KAG9978656.1"/>
    <property type="molecule type" value="Genomic_DNA"/>
</dbReference>
<protein>
    <submittedName>
        <fullName evidence="2">Uncharacterized protein</fullName>
    </submittedName>
</protein>
<comment type="caution">
    <text evidence="2">The sequence shown here is derived from an EMBL/GenBank/DDBJ whole genome shotgun (WGS) entry which is preliminary data.</text>
</comment>
<reference evidence="2" key="2">
    <citation type="submission" date="2021-08" db="EMBL/GenBank/DDBJ databases">
        <authorList>
            <person name="Gostincar C."/>
            <person name="Sun X."/>
            <person name="Song Z."/>
            <person name="Gunde-Cimerman N."/>
        </authorList>
    </citation>
    <scope>NUCLEOTIDE SEQUENCE</scope>
    <source>
        <strain evidence="3">EXF-9298</strain>
        <strain evidence="2">EXF-9911</strain>
    </source>
</reference>
<keyword evidence="4" id="KW-1185">Reference proteome</keyword>
<organism evidence="2 5">
    <name type="scientific">Aureobasidium melanogenum</name>
    <name type="common">Aureobasidium pullulans var. melanogenum</name>
    <dbReference type="NCBI Taxonomy" id="46634"/>
    <lineage>
        <taxon>Eukaryota</taxon>
        <taxon>Fungi</taxon>
        <taxon>Dikarya</taxon>
        <taxon>Ascomycota</taxon>
        <taxon>Pezizomycotina</taxon>
        <taxon>Dothideomycetes</taxon>
        <taxon>Dothideomycetidae</taxon>
        <taxon>Dothideales</taxon>
        <taxon>Saccotheciaceae</taxon>
        <taxon>Aureobasidium</taxon>
    </lineage>
</organism>
<dbReference type="Proteomes" id="UP000729357">
    <property type="component" value="Unassembled WGS sequence"/>
</dbReference>
<reference evidence="2" key="1">
    <citation type="journal article" date="2021" name="J Fungi (Basel)">
        <title>Virulence traits and population genomics of the black yeast Aureobasidium melanogenum.</title>
        <authorList>
            <person name="Cernosa A."/>
            <person name="Sun X."/>
            <person name="Gostincar C."/>
            <person name="Fang C."/>
            <person name="Gunde-Cimerman N."/>
            <person name="Song Z."/>
        </authorList>
    </citation>
    <scope>NUCLEOTIDE SEQUENCE</scope>
    <source>
        <strain evidence="3">EXF-9298</strain>
        <strain evidence="2">EXF-9911</strain>
    </source>
</reference>
<evidence type="ECO:0000313" key="5">
    <source>
        <dbReference type="Proteomes" id="UP000779574"/>
    </source>
</evidence>